<protein>
    <submittedName>
        <fullName evidence="2">Uncharacterized protein</fullName>
    </submittedName>
</protein>
<evidence type="ECO:0000313" key="1">
    <source>
        <dbReference type="Proteomes" id="UP000046395"/>
    </source>
</evidence>
<proteinExistence type="predicted"/>
<name>A0A5S6Q6K6_TRIMR</name>
<dbReference type="WBParaSite" id="TMUE_1000002921.1">
    <property type="protein sequence ID" value="TMUE_1000002921.1"/>
    <property type="gene ID" value="WBGene00298542"/>
</dbReference>
<evidence type="ECO:0000313" key="2">
    <source>
        <dbReference type="WBParaSite" id="TMUE_1000002921.1"/>
    </source>
</evidence>
<keyword evidence="1" id="KW-1185">Reference proteome</keyword>
<sequence length="76" mass="8416">MVVLLSPRDRPIGCVELRFTMGHEDMQCSAVDLQTADQQMRSSVSTATNRAVGSCSASLYYSKACHRLSESAYRLK</sequence>
<dbReference type="Proteomes" id="UP000046395">
    <property type="component" value="Unassembled WGS sequence"/>
</dbReference>
<reference evidence="2" key="1">
    <citation type="submission" date="2019-12" db="UniProtKB">
        <authorList>
            <consortium name="WormBaseParasite"/>
        </authorList>
    </citation>
    <scope>IDENTIFICATION</scope>
</reference>
<organism evidence="1 2">
    <name type="scientific">Trichuris muris</name>
    <name type="common">Mouse whipworm</name>
    <dbReference type="NCBI Taxonomy" id="70415"/>
    <lineage>
        <taxon>Eukaryota</taxon>
        <taxon>Metazoa</taxon>
        <taxon>Ecdysozoa</taxon>
        <taxon>Nematoda</taxon>
        <taxon>Enoplea</taxon>
        <taxon>Dorylaimia</taxon>
        <taxon>Trichinellida</taxon>
        <taxon>Trichuridae</taxon>
        <taxon>Trichuris</taxon>
    </lineage>
</organism>
<dbReference type="AlphaFoldDB" id="A0A5S6Q6K6"/>
<accession>A0A5S6Q6K6</accession>